<protein>
    <submittedName>
        <fullName evidence="1">Uncharacterized protein</fullName>
    </submittedName>
</protein>
<keyword evidence="2" id="KW-1185">Reference proteome</keyword>
<reference evidence="1" key="1">
    <citation type="submission" date="2021-07" db="EMBL/GenBank/DDBJ databases">
        <authorList>
            <person name="Branca A.L. A."/>
        </authorList>
    </citation>
    <scope>NUCLEOTIDE SEQUENCE</scope>
</reference>
<dbReference type="EMBL" id="CAJVPG010000388">
    <property type="protein sequence ID" value="CAG8401657.1"/>
    <property type="molecule type" value="Genomic_DNA"/>
</dbReference>
<comment type="caution">
    <text evidence="1">The sequence shown here is derived from an EMBL/GenBank/DDBJ whole genome shotgun (WGS) entry which is preliminary data.</text>
</comment>
<sequence length="67" mass="7606">MAMIGWSHLRRFGPGTEVTFQTLPSSVRKILEKLSQHNIQREKFDPQDPEDCPSAAEAIKILPTLPF</sequence>
<organism evidence="1 2">
    <name type="scientific">Penicillium salamii</name>
    <dbReference type="NCBI Taxonomy" id="1612424"/>
    <lineage>
        <taxon>Eukaryota</taxon>
        <taxon>Fungi</taxon>
        <taxon>Dikarya</taxon>
        <taxon>Ascomycota</taxon>
        <taxon>Pezizomycotina</taxon>
        <taxon>Eurotiomycetes</taxon>
        <taxon>Eurotiomycetidae</taxon>
        <taxon>Eurotiales</taxon>
        <taxon>Aspergillaceae</taxon>
        <taxon>Penicillium</taxon>
    </lineage>
</organism>
<name>A0A9W4JIJ9_9EURO</name>
<evidence type="ECO:0000313" key="2">
    <source>
        <dbReference type="Proteomes" id="UP001152649"/>
    </source>
</evidence>
<evidence type="ECO:0000313" key="1">
    <source>
        <dbReference type="EMBL" id="CAG8401657.1"/>
    </source>
</evidence>
<accession>A0A9W4JIJ9</accession>
<dbReference type="OrthoDB" id="329835at2759"/>
<dbReference type="Proteomes" id="UP001152649">
    <property type="component" value="Unassembled WGS sequence"/>
</dbReference>
<gene>
    <name evidence="1" type="ORF">PSALAMII_LOCUS7855</name>
</gene>
<dbReference type="AlphaFoldDB" id="A0A9W4JIJ9"/>
<proteinExistence type="predicted"/>